<sequence>MTDPNSAGRAGLPDPFAAPPIPEHELRLPPPPRPVLAAFWIALALPVLATLLDVVMWFAERQDVQEMLVGAAPPEDRAARAVAAFLVVLVTLFDLALTALWIAFGFQLRAGKHWARVVLTAFASIWAVLALMSLVEMPLARSVAPESAPAGGLAALTAGQNATYLVAAVAFVVLVYRPSSNEFFRARRRF</sequence>
<evidence type="ECO:0000313" key="2">
    <source>
        <dbReference type="EMBL" id="MFC7341595.1"/>
    </source>
</evidence>
<dbReference type="RefSeq" id="WP_380666633.1">
    <property type="nucleotide sequence ID" value="NZ_JBHTCJ010000004.1"/>
</dbReference>
<feature type="transmembrane region" description="Helical" evidence="1">
    <location>
        <begin position="155"/>
        <end position="176"/>
    </location>
</feature>
<comment type="caution">
    <text evidence="2">The sequence shown here is derived from an EMBL/GenBank/DDBJ whole genome shotgun (WGS) entry which is preliminary data.</text>
</comment>
<protein>
    <recommendedName>
        <fullName evidence="4">DUF2569 domain-containing protein</fullName>
    </recommendedName>
</protein>
<evidence type="ECO:0000313" key="3">
    <source>
        <dbReference type="Proteomes" id="UP001596504"/>
    </source>
</evidence>
<keyword evidence="1" id="KW-1133">Transmembrane helix</keyword>
<dbReference type="EMBL" id="JBHTCJ010000004">
    <property type="protein sequence ID" value="MFC7341595.1"/>
    <property type="molecule type" value="Genomic_DNA"/>
</dbReference>
<keyword evidence="3" id="KW-1185">Reference proteome</keyword>
<evidence type="ECO:0008006" key="4">
    <source>
        <dbReference type="Google" id="ProtNLM"/>
    </source>
</evidence>
<accession>A0ABW2LK87</accession>
<evidence type="ECO:0000256" key="1">
    <source>
        <dbReference type="SAM" id="Phobius"/>
    </source>
</evidence>
<name>A0ABW2LK87_9PSEU</name>
<organism evidence="2 3">
    <name type="scientific">Saccharopolyspora griseoalba</name>
    <dbReference type="NCBI Taxonomy" id="1431848"/>
    <lineage>
        <taxon>Bacteria</taxon>
        <taxon>Bacillati</taxon>
        <taxon>Actinomycetota</taxon>
        <taxon>Actinomycetes</taxon>
        <taxon>Pseudonocardiales</taxon>
        <taxon>Pseudonocardiaceae</taxon>
        <taxon>Saccharopolyspora</taxon>
    </lineage>
</organism>
<feature type="transmembrane region" description="Helical" evidence="1">
    <location>
        <begin position="79"/>
        <end position="102"/>
    </location>
</feature>
<reference evidence="3" key="1">
    <citation type="journal article" date="2019" name="Int. J. Syst. Evol. Microbiol.">
        <title>The Global Catalogue of Microorganisms (GCM) 10K type strain sequencing project: providing services to taxonomists for standard genome sequencing and annotation.</title>
        <authorList>
            <consortium name="The Broad Institute Genomics Platform"/>
            <consortium name="The Broad Institute Genome Sequencing Center for Infectious Disease"/>
            <person name="Wu L."/>
            <person name="Ma J."/>
        </authorList>
    </citation>
    <scope>NUCLEOTIDE SEQUENCE [LARGE SCALE GENOMIC DNA]</scope>
    <source>
        <strain evidence="3">WLHS5</strain>
    </source>
</reference>
<gene>
    <name evidence="2" type="ORF">ACFQRI_09235</name>
</gene>
<feature type="transmembrane region" description="Helical" evidence="1">
    <location>
        <begin position="114"/>
        <end position="135"/>
    </location>
</feature>
<feature type="transmembrane region" description="Helical" evidence="1">
    <location>
        <begin position="35"/>
        <end position="59"/>
    </location>
</feature>
<keyword evidence="1" id="KW-0472">Membrane</keyword>
<proteinExistence type="predicted"/>
<dbReference type="Proteomes" id="UP001596504">
    <property type="component" value="Unassembled WGS sequence"/>
</dbReference>
<keyword evidence="1" id="KW-0812">Transmembrane</keyword>